<dbReference type="EMBL" id="CAAALY010040349">
    <property type="protein sequence ID" value="VEL19154.1"/>
    <property type="molecule type" value="Genomic_DNA"/>
</dbReference>
<evidence type="ECO:0000313" key="3">
    <source>
        <dbReference type="Proteomes" id="UP000784294"/>
    </source>
</evidence>
<dbReference type="Proteomes" id="UP000784294">
    <property type="component" value="Unassembled WGS sequence"/>
</dbReference>
<name>A0A448WSH2_9PLAT</name>
<proteinExistence type="predicted"/>
<gene>
    <name evidence="2" type="ORF">PXEA_LOCUS12594</name>
</gene>
<feature type="region of interest" description="Disordered" evidence="1">
    <location>
        <begin position="17"/>
        <end position="40"/>
    </location>
</feature>
<accession>A0A448WSH2</accession>
<dbReference type="AlphaFoldDB" id="A0A448WSH2"/>
<organism evidence="2 3">
    <name type="scientific">Protopolystoma xenopodis</name>
    <dbReference type="NCBI Taxonomy" id="117903"/>
    <lineage>
        <taxon>Eukaryota</taxon>
        <taxon>Metazoa</taxon>
        <taxon>Spiralia</taxon>
        <taxon>Lophotrochozoa</taxon>
        <taxon>Platyhelminthes</taxon>
        <taxon>Monogenea</taxon>
        <taxon>Polyopisthocotylea</taxon>
        <taxon>Polystomatidea</taxon>
        <taxon>Polystomatidae</taxon>
        <taxon>Protopolystoma</taxon>
    </lineage>
</organism>
<keyword evidence="3" id="KW-1185">Reference proteome</keyword>
<evidence type="ECO:0000256" key="1">
    <source>
        <dbReference type="SAM" id="MobiDB-lite"/>
    </source>
</evidence>
<sequence length="95" mass="10330">MGNIGDEFVDHRWAATTRQTHRKTHSIDSGATGTRVLRPSPGLESTVSSLVVQFSLDNWSAAAADAHVAEVSEDPSGWSYSTLSRVRAMSTRQQT</sequence>
<comment type="caution">
    <text evidence="2">The sequence shown here is derived from an EMBL/GenBank/DDBJ whole genome shotgun (WGS) entry which is preliminary data.</text>
</comment>
<reference evidence="2" key="1">
    <citation type="submission" date="2018-11" db="EMBL/GenBank/DDBJ databases">
        <authorList>
            <consortium name="Pathogen Informatics"/>
        </authorList>
    </citation>
    <scope>NUCLEOTIDE SEQUENCE</scope>
</reference>
<protein>
    <submittedName>
        <fullName evidence="2">Uncharacterized protein</fullName>
    </submittedName>
</protein>
<evidence type="ECO:0000313" key="2">
    <source>
        <dbReference type="EMBL" id="VEL19154.1"/>
    </source>
</evidence>